<name>A0AAV8PHF9_ENSVE</name>
<sequence length="91" mass="9754">MTTMESDRSLERQVLGYIDSAECLGGIGYAEGGKVLVLWQKPLLGGGSVICGSSATRTPKSEFGDHQPKDQRKVACEAKEGQRIQTADIVV</sequence>
<organism evidence="1 2">
    <name type="scientific">Ensete ventricosum</name>
    <name type="common">Abyssinian banana</name>
    <name type="synonym">Musa ensete</name>
    <dbReference type="NCBI Taxonomy" id="4639"/>
    <lineage>
        <taxon>Eukaryota</taxon>
        <taxon>Viridiplantae</taxon>
        <taxon>Streptophyta</taxon>
        <taxon>Embryophyta</taxon>
        <taxon>Tracheophyta</taxon>
        <taxon>Spermatophyta</taxon>
        <taxon>Magnoliopsida</taxon>
        <taxon>Liliopsida</taxon>
        <taxon>Zingiberales</taxon>
        <taxon>Musaceae</taxon>
        <taxon>Ensete</taxon>
    </lineage>
</organism>
<protein>
    <submittedName>
        <fullName evidence="1">Uncharacterized protein</fullName>
    </submittedName>
</protein>
<reference evidence="1 2" key="1">
    <citation type="submission" date="2022-12" db="EMBL/GenBank/DDBJ databases">
        <title>Chromosome-scale assembly of the Ensete ventricosum genome.</title>
        <authorList>
            <person name="Dussert Y."/>
            <person name="Stocks J."/>
            <person name="Wendawek A."/>
            <person name="Woldeyes F."/>
            <person name="Nichols R.A."/>
            <person name="Borrell J.S."/>
        </authorList>
    </citation>
    <scope>NUCLEOTIDE SEQUENCE [LARGE SCALE GENOMIC DNA]</scope>
    <source>
        <strain evidence="2">cv. Maze</strain>
        <tissue evidence="1">Seeds</tissue>
    </source>
</reference>
<accession>A0AAV8PHF9</accession>
<evidence type="ECO:0000313" key="2">
    <source>
        <dbReference type="Proteomes" id="UP001222027"/>
    </source>
</evidence>
<keyword evidence="2" id="KW-1185">Reference proteome</keyword>
<gene>
    <name evidence="1" type="ORF">OPV22_017111</name>
</gene>
<comment type="caution">
    <text evidence="1">The sequence shown here is derived from an EMBL/GenBank/DDBJ whole genome shotgun (WGS) entry which is preliminary data.</text>
</comment>
<dbReference type="AlphaFoldDB" id="A0AAV8PHF9"/>
<proteinExistence type="predicted"/>
<dbReference type="Proteomes" id="UP001222027">
    <property type="component" value="Unassembled WGS sequence"/>
</dbReference>
<evidence type="ECO:0000313" key="1">
    <source>
        <dbReference type="EMBL" id="KAJ8484626.1"/>
    </source>
</evidence>
<dbReference type="EMBL" id="JAQQAF010000005">
    <property type="protein sequence ID" value="KAJ8484626.1"/>
    <property type="molecule type" value="Genomic_DNA"/>
</dbReference>